<organism evidence="8">
    <name type="scientific">Vibrio chaetopteri</name>
    <dbReference type="NCBI Taxonomy" id="3016528"/>
    <lineage>
        <taxon>Bacteria</taxon>
        <taxon>Pseudomonadati</taxon>
        <taxon>Pseudomonadota</taxon>
        <taxon>Gammaproteobacteria</taxon>
        <taxon>Vibrionales</taxon>
        <taxon>Vibrionaceae</taxon>
        <taxon>Vibrio</taxon>
    </lineage>
</organism>
<evidence type="ECO:0000256" key="1">
    <source>
        <dbReference type="ARBA" id="ARBA00000448"/>
    </source>
</evidence>
<name>A0AAU8BG96_9VIBR</name>
<keyword evidence="4" id="KW-0732">Signal</keyword>
<dbReference type="PRINTS" id="PR00133">
    <property type="entry name" value="GLHYDRLASE3"/>
</dbReference>
<dbReference type="AlphaFoldDB" id="A0AAU8BG96"/>
<keyword evidence="6" id="KW-0326">Glycosidase</keyword>
<evidence type="ECO:0000259" key="7">
    <source>
        <dbReference type="SMART" id="SM01217"/>
    </source>
</evidence>
<dbReference type="EMBL" id="CP115920">
    <property type="protein sequence ID" value="XCD15062.1"/>
    <property type="molecule type" value="Genomic_DNA"/>
</dbReference>
<dbReference type="Gene3D" id="3.20.20.300">
    <property type="entry name" value="Glycoside hydrolase, family 3, N-terminal domain"/>
    <property type="match status" value="1"/>
</dbReference>
<dbReference type="GO" id="GO:0008422">
    <property type="term" value="F:beta-glucosidase activity"/>
    <property type="evidence" value="ECO:0007669"/>
    <property type="project" value="UniProtKB-EC"/>
</dbReference>
<evidence type="ECO:0000256" key="3">
    <source>
        <dbReference type="ARBA" id="ARBA00012744"/>
    </source>
</evidence>
<protein>
    <recommendedName>
        <fullName evidence="3">beta-glucosidase</fullName>
        <ecNumber evidence="3">3.2.1.21</ecNumber>
    </recommendedName>
</protein>
<proteinExistence type="inferred from homology"/>
<reference evidence="8" key="1">
    <citation type="submission" date="2023-01" db="EMBL/GenBank/DDBJ databases">
        <title>Vibrio sp. CB1-14 genome sequencing.</title>
        <authorList>
            <person name="Otstavnykh N."/>
            <person name="Isaeva M."/>
            <person name="Meleshko D."/>
        </authorList>
    </citation>
    <scope>NUCLEOTIDE SEQUENCE</scope>
    <source>
        <strain evidence="8">CB1-14</strain>
    </source>
</reference>
<dbReference type="EC" id="3.2.1.21" evidence="3"/>
<dbReference type="SUPFAM" id="SSF52279">
    <property type="entry name" value="Beta-D-glucan exohydrolase, C-terminal domain"/>
    <property type="match status" value="1"/>
</dbReference>
<evidence type="ECO:0000256" key="6">
    <source>
        <dbReference type="ARBA" id="ARBA00023295"/>
    </source>
</evidence>
<dbReference type="InterPro" id="IPR036962">
    <property type="entry name" value="Glyco_hydro_3_N_sf"/>
</dbReference>
<dbReference type="InterPro" id="IPR026891">
    <property type="entry name" value="Fn3-like"/>
</dbReference>
<dbReference type="Pfam" id="PF01915">
    <property type="entry name" value="Glyco_hydro_3_C"/>
    <property type="match status" value="1"/>
</dbReference>
<dbReference type="Gene3D" id="3.40.50.1700">
    <property type="entry name" value="Glycoside hydrolase family 3 C-terminal domain"/>
    <property type="match status" value="1"/>
</dbReference>
<dbReference type="InterPro" id="IPR013783">
    <property type="entry name" value="Ig-like_fold"/>
</dbReference>
<dbReference type="InterPro" id="IPR002772">
    <property type="entry name" value="Glyco_hydro_3_C"/>
</dbReference>
<evidence type="ECO:0000256" key="2">
    <source>
        <dbReference type="ARBA" id="ARBA00005336"/>
    </source>
</evidence>
<dbReference type="Gene3D" id="2.60.40.10">
    <property type="entry name" value="Immunoglobulins"/>
    <property type="match status" value="1"/>
</dbReference>
<dbReference type="KEGG" id="vck:PG915_10700"/>
<dbReference type="SMART" id="SM01217">
    <property type="entry name" value="Fn3_like"/>
    <property type="match status" value="1"/>
</dbReference>
<sequence length="725" mass="79313">MMTLNYNNPDLSTEERVSSLLSLMSLEEKIGQLCQSPMLEYDSKKQEYLSQVRSGLVGSRILADTAWAGNAPGETVDPEQINEIQRVAVEQSRLGIPVIFARDVIYGQSTVLPIPLAQSCSWNASLVTDAYRDVALEASSLGINWTFAPMMDVVRDPRWGRVIESFGEDPLLNGAMAAAVVKGFQGDDLASPGSLVSCAKHFVGYGASESGCDYDTTEISENTLANVYLPPFKAAINAGVKTFMSGFNDLGGTPVTSSKDLINGWLKKDHGFDGFVVSDWGSISDLHHFRVARDEVHAAAMALDAGVDMAMTSEAYQDHLHTALEAGLVTIQQIDDAVSRVLTVKFEAGLFEHPYVDAEKAQLCQRAPEHTNRAKELAQQSMVLLKNRDNLLPLVQNETKVAVVGPHAHTQRQHLGSWCLDGKSDDVVSIYQGIKDLIGEQNVLTEYSALTDEWVESAHRADVVVLCVGESHRSSGEARNIAELKLPSGQEEAIEAIANTGKPFVVVQCGGRPMPSQAISRHADAHLMAWQCGTETGAAVADLLFGRACPSGKLTMTFPKSTGQIPIYYNKKPLGKMRDFADYRGYKDVDRAPLYPFGYGLSYAKFRYSDVELMSVADGKVKIGFTLSNLSPIKATEICQLYFSRAYSSCTRPEKELIGFERVDIEACSSRHVEFEVDIDGLGYFETIADYVNPKSAVTFLVGPNSDDLLPLECTSSQLYQTEVN</sequence>
<dbReference type="RefSeq" id="WP_353496522.1">
    <property type="nucleotide sequence ID" value="NZ_CP115920.1"/>
</dbReference>
<dbReference type="InterPro" id="IPR001764">
    <property type="entry name" value="Glyco_hydro_3_N"/>
</dbReference>
<accession>A0AAU8BG96</accession>
<evidence type="ECO:0000256" key="5">
    <source>
        <dbReference type="ARBA" id="ARBA00022801"/>
    </source>
</evidence>
<comment type="similarity">
    <text evidence="2">Belongs to the glycosyl hydrolase 3 family.</text>
</comment>
<gene>
    <name evidence="8" type="ORF">PG915_10700</name>
</gene>
<comment type="catalytic activity">
    <reaction evidence="1">
        <text>Hydrolysis of terminal, non-reducing beta-D-glucosyl residues with release of beta-D-glucose.</text>
        <dbReference type="EC" id="3.2.1.21"/>
    </reaction>
</comment>
<dbReference type="Pfam" id="PF14310">
    <property type="entry name" value="Fn3-like"/>
    <property type="match status" value="1"/>
</dbReference>
<dbReference type="InterPro" id="IPR017853">
    <property type="entry name" value="GH"/>
</dbReference>
<dbReference type="PANTHER" id="PTHR30620">
    <property type="entry name" value="PERIPLASMIC BETA-GLUCOSIDASE-RELATED"/>
    <property type="match status" value="1"/>
</dbReference>
<dbReference type="InterPro" id="IPR051915">
    <property type="entry name" value="Cellulose_Degrad_GH3"/>
</dbReference>
<feature type="domain" description="Fibronectin type III-like" evidence="7">
    <location>
        <begin position="637"/>
        <end position="706"/>
    </location>
</feature>
<evidence type="ECO:0000256" key="4">
    <source>
        <dbReference type="ARBA" id="ARBA00022729"/>
    </source>
</evidence>
<evidence type="ECO:0000313" key="8">
    <source>
        <dbReference type="EMBL" id="XCD15062.1"/>
    </source>
</evidence>
<dbReference type="Pfam" id="PF00933">
    <property type="entry name" value="Glyco_hydro_3"/>
    <property type="match status" value="1"/>
</dbReference>
<keyword evidence="5 8" id="KW-0378">Hydrolase</keyword>
<dbReference type="SUPFAM" id="SSF51445">
    <property type="entry name" value="(Trans)glycosidases"/>
    <property type="match status" value="1"/>
</dbReference>
<dbReference type="InterPro" id="IPR036881">
    <property type="entry name" value="Glyco_hydro_3_C_sf"/>
</dbReference>
<dbReference type="GO" id="GO:0009251">
    <property type="term" value="P:glucan catabolic process"/>
    <property type="evidence" value="ECO:0007669"/>
    <property type="project" value="TreeGrafter"/>
</dbReference>
<dbReference type="PANTHER" id="PTHR30620:SF16">
    <property type="entry name" value="LYSOSOMAL BETA GLUCOSIDASE"/>
    <property type="match status" value="1"/>
</dbReference>